<dbReference type="SUPFAM" id="SSF47203">
    <property type="entry name" value="Acyl-CoA dehydrogenase C-terminal domain-like"/>
    <property type="match status" value="1"/>
</dbReference>
<evidence type="ECO:0000259" key="6">
    <source>
        <dbReference type="Pfam" id="PF00441"/>
    </source>
</evidence>
<dbReference type="PANTHER" id="PTHR42707:SF3">
    <property type="entry name" value="ACYL-COA DEHYDROGENASE AIDB-RELATED"/>
    <property type="match status" value="1"/>
</dbReference>
<dbReference type="AlphaFoldDB" id="R4YZD8"/>
<dbReference type="Gene3D" id="2.40.110.20">
    <property type="match status" value="1"/>
</dbReference>
<feature type="domain" description="Acyl-CoA oxidase/dehydrogenase middle" evidence="7">
    <location>
        <begin position="177"/>
        <end position="271"/>
    </location>
</feature>
<dbReference type="InterPro" id="IPR009075">
    <property type="entry name" value="AcylCo_DH/oxidase_C"/>
</dbReference>
<evidence type="ECO:0000256" key="3">
    <source>
        <dbReference type="ARBA" id="ARBA00022630"/>
    </source>
</evidence>
<dbReference type="Pfam" id="PF18158">
    <property type="entry name" value="AidB_N"/>
    <property type="match status" value="1"/>
</dbReference>
<organism evidence="9 10">
    <name type="scientific">Candidatus Neomicrothrix parvicella RN1</name>
    <dbReference type="NCBI Taxonomy" id="1229780"/>
    <lineage>
        <taxon>Bacteria</taxon>
        <taxon>Bacillati</taxon>
        <taxon>Actinomycetota</taxon>
        <taxon>Acidimicrobiia</taxon>
        <taxon>Acidimicrobiales</taxon>
        <taxon>Microthrixaceae</taxon>
        <taxon>Candidatus Neomicrothrix</taxon>
    </lineage>
</organism>
<evidence type="ECO:0000259" key="8">
    <source>
        <dbReference type="Pfam" id="PF18158"/>
    </source>
</evidence>
<dbReference type="SUPFAM" id="SSF56645">
    <property type="entry name" value="Acyl-CoA dehydrogenase NM domain-like"/>
    <property type="match status" value="1"/>
</dbReference>
<dbReference type="InterPro" id="IPR041504">
    <property type="entry name" value="AidB_N"/>
</dbReference>
<gene>
    <name evidence="9" type="ORF">BN381_290148</name>
</gene>
<comment type="similarity">
    <text evidence="2 5">Belongs to the acyl-CoA dehydrogenase family.</text>
</comment>
<proteinExistence type="inferred from homology"/>
<evidence type="ECO:0000256" key="1">
    <source>
        <dbReference type="ARBA" id="ARBA00001974"/>
    </source>
</evidence>
<dbReference type="Gene3D" id="6.10.250.600">
    <property type="match status" value="1"/>
</dbReference>
<dbReference type="EC" id="1.3.8.-" evidence="9"/>
<keyword evidence="3 5" id="KW-0285">Flavoprotein</keyword>
<dbReference type="STRING" id="1229780.BN381_290148"/>
<dbReference type="InterPro" id="IPR006091">
    <property type="entry name" value="Acyl-CoA_Oxase/DH_mid-dom"/>
</dbReference>
<dbReference type="Pfam" id="PF02770">
    <property type="entry name" value="Acyl-CoA_dh_M"/>
    <property type="match status" value="1"/>
</dbReference>
<evidence type="ECO:0000256" key="5">
    <source>
        <dbReference type="RuleBase" id="RU362125"/>
    </source>
</evidence>
<evidence type="ECO:0000313" key="9">
    <source>
        <dbReference type="EMBL" id="CCM63780.1"/>
    </source>
</evidence>
<dbReference type="eggNOG" id="COG1960">
    <property type="taxonomic scope" value="Bacteria"/>
</dbReference>
<keyword evidence="10" id="KW-1185">Reference proteome</keyword>
<evidence type="ECO:0000256" key="4">
    <source>
        <dbReference type="ARBA" id="ARBA00022827"/>
    </source>
</evidence>
<sequence>MVTHTVTNQATPLVGYNVFGADPALVEALNREGAAWATDALERLGALAGGAEAQEWGRAANANPPQLLTHDRYGHRIDEVRFHPAYHALMKVAIGEGLGAVPWGQSTPGAHVARCAKVMVWYQTDGGHICPTSMTYSVVPALRHAPDLFDEWRPGLTSGTYDARFVPADQKSGLTCGMAMTEKQGGSDVRANTTTARQLADDEYLITGHKWFCSAPMSDAFLTLAQTDAGLTCFLLPRWRPDGTRNAIAIQRLKDKLGDRSNASSEMEFDGAWVRRVGDEGRGVSTIIEMVNHTRLDCVLGATSIMRQGTAQAIWHARHRATFGTTLVDHPLMSCVLADLALESEAATTSAMWLAGLFDAAARGDDHARLIARLATPVLKYWICKRAPVHAAEALECFGGNGFVEESPMPRLFRQSPLNGVWEGSGNVICLDVLRSMERSPESTAALLAELRPAAEVSPTLQIALTQLQALLDRPAELQRRARLVVERLALALQASLLIRHAPPEVADAFVESRLGTEGGRAFGTLAPAADCAAIVQRALIHTD</sequence>
<dbReference type="Gene3D" id="1.20.140.10">
    <property type="entry name" value="Butyryl-CoA Dehydrogenase, subunit A, domain 3"/>
    <property type="match status" value="1"/>
</dbReference>
<dbReference type="HOGENOM" id="CLU_016513_0_0_11"/>
<evidence type="ECO:0000259" key="7">
    <source>
        <dbReference type="Pfam" id="PF02770"/>
    </source>
</evidence>
<dbReference type="InterPro" id="IPR006089">
    <property type="entry name" value="Acyl-CoA_DH_CS"/>
</dbReference>
<dbReference type="InterPro" id="IPR009100">
    <property type="entry name" value="AcylCoA_DH/oxidase_NM_dom_sf"/>
</dbReference>
<dbReference type="Pfam" id="PF00441">
    <property type="entry name" value="Acyl-CoA_dh_1"/>
    <property type="match status" value="1"/>
</dbReference>
<dbReference type="PANTHER" id="PTHR42707">
    <property type="entry name" value="ACYL-COA DEHYDROGENASE"/>
    <property type="match status" value="1"/>
</dbReference>
<dbReference type="EMBL" id="CANL01000022">
    <property type="protein sequence ID" value="CCM63780.1"/>
    <property type="molecule type" value="Genomic_DNA"/>
</dbReference>
<reference evidence="9 10" key="1">
    <citation type="journal article" date="2013" name="ISME J.">
        <title>Metabolic model for the filamentous 'Candidatus Microthrix parvicella' based on genomic and metagenomic analyses.</title>
        <authorList>
            <person name="Jon McIlroy S."/>
            <person name="Kristiansen R."/>
            <person name="Albertsen M."/>
            <person name="Michael Karst S."/>
            <person name="Rossetti S."/>
            <person name="Lund Nielsen J."/>
            <person name="Tandoi V."/>
            <person name="James Seviour R."/>
            <person name="Nielsen P.H."/>
        </authorList>
    </citation>
    <scope>NUCLEOTIDE SEQUENCE [LARGE SCALE GENOMIC DNA]</scope>
    <source>
        <strain evidence="9 10">RN1</strain>
    </source>
</reference>
<dbReference type="OrthoDB" id="9771038at2"/>
<dbReference type="InterPro" id="IPR052904">
    <property type="entry name" value="Acyl-CoA_dehydrogenase-like"/>
</dbReference>
<evidence type="ECO:0000313" key="10">
    <source>
        <dbReference type="Proteomes" id="UP000018291"/>
    </source>
</evidence>
<keyword evidence="4 5" id="KW-0274">FAD</keyword>
<feature type="domain" description="Acyl-CoA dehydrogenase/oxidase C-terminal" evidence="6">
    <location>
        <begin position="281"/>
        <end position="437"/>
    </location>
</feature>
<comment type="caution">
    <text evidence="9">The sequence shown here is derived from an EMBL/GenBank/DDBJ whole genome shotgun (WGS) entry which is preliminary data.</text>
</comment>
<dbReference type="GO" id="GO:0003995">
    <property type="term" value="F:acyl-CoA dehydrogenase activity"/>
    <property type="evidence" value="ECO:0007669"/>
    <property type="project" value="InterPro"/>
</dbReference>
<feature type="domain" description="Adaptive response protein AidB N-terminal" evidence="8">
    <location>
        <begin position="8"/>
        <end position="163"/>
    </location>
</feature>
<dbReference type="InterPro" id="IPR036250">
    <property type="entry name" value="AcylCo_DH-like_C"/>
</dbReference>
<comment type="cofactor">
    <cofactor evidence="1 5">
        <name>FAD</name>
        <dbReference type="ChEBI" id="CHEBI:57692"/>
    </cofactor>
</comment>
<dbReference type="RefSeq" id="WP_012226870.1">
    <property type="nucleotide sequence ID" value="NZ_HG422565.1"/>
</dbReference>
<dbReference type="PROSITE" id="PS00072">
    <property type="entry name" value="ACYL_COA_DH_1"/>
    <property type="match status" value="1"/>
</dbReference>
<name>R4YZD8_9ACTN</name>
<protein>
    <submittedName>
        <fullName evidence="9">Putative acyl-CoA dehydrogenase</fullName>
        <ecNumber evidence="9">1.3.8.-</ecNumber>
    </submittedName>
</protein>
<accession>R4YZD8</accession>
<keyword evidence="5 9" id="KW-0560">Oxidoreductase</keyword>
<evidence type="ECO:0000256" key="2">
    <source>
        <dbReference type="ARBA" id="ARBA00009347"/>
    </source>
</evidence>
<dbReference type="Proteomes" id="UP000018291">
    <property type="component" value="Unassembled WGS sequence"/>
</dbReference>